<dbReference type="Pfam" id="PF04654">
    <property type="entry name" value="DUF599"/>
    <property type="match status" value="1"/>
</dbReference>
<protein>
    <submittedName>
        <fullName evidence="2">DUF599 domain-containing protein</fullName>
    </submittedName>
</protein>
<dbReference type="PANTHER" id="PTHR31881">
    <property type="match status" value="1"/>
</dbReference>
<keyword evidence="1" id="KW-0812">Transmembrane</keyword>
<dbReference type="RefSeq" id="WP_377359410.1">
    <property type="nucleotide sequence ID" value="NZ_JBHTCM010000010.1"/>
</dbReference>
<dbReference type="PANTHER" id="PTHR31881:SF6">
    <property type="entry name" value="OS09G0494600 PROTEIN"/>
    <property type="match status" value="1"/>
</dbReference>
<organism evidence="2 3">
    <name type="scientific">Rhodocista pekingensis</name>
    <dbReference type="NCBI Taxonomy" id="201185"/>
    <lineage>
        <taxon>Bacteria</taxon>
        <taxon>Pseudomonadati</taxon>
        <taxon>Pseudomonadota</taxon>
        <taxon>Alphaproteobacteria</taxon>
        <taxon>Rhodospirillales</taxon>
        <taxon>Azospirillaceae</taxon>
        <taxon>Rhodocista</taxon>
    </lineage>
</organism>
<accession>A0ABW2KVA1</accession>
<proteinExistence type="predicted"/>
<dbReference type="InterPro" id="IPR006747">
    <property type="entry name" value="DUF599"/>
</dbReference>
<name>A0ABW2KVA1_9PROT</name>
<keyword evidence="3" id="KW-1185">Reference proteome</keyword>
<dbReference type="EMBL" id="JBHTCM010000010">
    <property type="protein sequence ID" value="MFC7333974.1"/>
    <property type="molecule type" value="Genomic_DNA"/>
</dbReference>
<feature type="transmembrane region" description="Helical" evidence="1">
    <location>
        <begin position="64"/>
        <end position="93"/>
    </location>
</feature>
<evidence type="ECO:0000313" key="3">
    <source>
        <dbReference type="Proteomes" id="UP001596456"/>
    </source>
</evidence>
<reference evidence="3" key="1">
    <citation type="journal article" date="2019" name="Int. J. Syst. Evol. Microbiol.">
        <title>The Global Catalogue of Microorganisms (GCM) 10K type strain sequencing project: providing services to taxonomists for standard genome sequencing and annotation.</title>
        <authorList>
            <consortium name="The Broad Institute Genomics Platform"/>
            <consortium name="The Broad Institute Genome Sequencing Center for Infectious Disease"/>
            <person name="Wu L."/>
            <person name="Ma J."/>
        </authorList>
    </citation>
    <scope>NUCLEOTIDE SEQUENCE [LARGE SCALE GENOMIC DNA]</scope>
    <source>
        <strain evidence="3">CGMCC 1.16275</strain>
    </source>
</reference>
<evidence type="ECO:0000256" key="1">
    <source>
        <dbReference type="SAM" id="Phobius"/>
    </source>
</evidence>
<comment type="caution">
    <text evidence="2">The sequence shown here is derived from an EMBL/GenBank/DDBJ whole genome shotgun (WGS) entry which is preliminary data.</text>
</comment>
<keyword evidence="1" id="KW-0472">Membrane</keyword>
<feature type="transmembrane region" description="Helical" evidence="1">
    <location>
        <begin position="6"/>
        <end position="27"/>
    </location>
</feature>
<keyword evidence="1" id="KW-1133">Transmembrane helix</keyword>
<sequence length="256" mass="27602">MPFDLTPLDLLALGCFAGTWALHGLLVDRHLSGLKSLNRRMHQVRRAWMRNMLLRENRMMDSMLLGHLIGSASFFASTSVLLLAGLLGVLAAADDAHRVVTELGFTVATSRHLFELKVLLQIAVFILAFFNFTWSLRQFNYTVALLGASPVGIGRAAADADMVGTVRVDAATAEQLADEAATVLSLSVRSFNGGLRCYYYALASLGWLAGPVPFMAFTLGVFALLLWRQFVSGTARTVAVFSGIVAPRGGGPTLPA</sequence>
<feature type="transmembrane region" description="Helical" evidence="1">
    <location>
        <begin position="198"/>
        <end position="227"/>
    </location>
</feature>
<dbReference type="Proteomes" id="UP001596456">
    <property type="component" value="Unassembled WGS sequence"/>
</dbReference>
<gene>
    <name evidence="2" type="ORF">ACFQPS_12450</name>
</gene>
<feature type="transmembrane region" description="Helical" evidence="1">
    <location>
        <begin position="113"/>
        <end position="132"/>
    </location>
</feature>
<evidence type="ECO:0000313" key="2">
    <source>
        <dbReference type="EMBL" id="MFC7333974.1"/>
    </source>
</evidence>